<proteinExistence type="inferred from homology"/>
<evidence type="ECO:0000259" key="6">
    <source>
        <dbReference type="Pfam" id="PF07317"/>
    </source>
</evidence>
<dbReference type="Pfam" id="PF07317">
    <property type="entry name" value="PilZN"/>
    <property type="match status" value="1"/>
</dbReference>
<dbReference type="InterPro" id="IPR012349">
    <property type="entry name" value="Split_barrel_FMN-bd"/>
</dbReference>
<dbReference type="GO" id="GO:0009425">
    <property type="term" value="C:bacterial-type flagellum basal body"/>
    <property type="evidence" value="ECO:0007669"/>
    <property type="project" value="UniProtKB-SubCell"/>
</dbReference>
<dbReference type="OrthoDB" id="5572581at2"/>
<evidence type="ECO:0000259" key="5">
    <source>
        <dbReference type="Pfam" id="PF07238"/>
    </source>
</evidence>
<evidence type="ECO:0000256" key="3">
    <source>
        <dbReference type="ARBA" id="ARBA00023143"/>
    </source>
</evidence>
<accession>A0A6S6XWN6</accession>
<keyword evidence="7" id="KW-0282">Flagellum</keyword>
<sequence length="243" mass="28062">MTASSKEDLEEFTITFRREIVFYLRQLINDGTQTNIMFNEGSDTILTVLLDVDEEKGVLVFDWGGSEETNRRFLKSERNIFIARPNGIRNQFVTGMPWETTHQKRRAFAVKLPDKYVRLQRREYFRLTLPMTQRPPCILQGQDGREMTLEVVDIGLGGLALETPSLTIPCETGQTFPRARIDLKNHGILHLDIVIRHVAELTKGKKQVVRLGCMFNKLSPAQDNQLQRYITQVQREERAKQGL</sequence>
<dbReference type="GO" id="GO:0071973">
    <property type="term" value="P:bacterial-type flagellum-dependent cell motility"/>
    <property type="evidence" value="ECO:0007669"/>
    <property type="project" value="UniProtKB-UniRule"/>
</dbReference>
<dbReference type="EMBL" id="LR778301">
    <property type="protein sequence ID" value="CAB1368653.1"/>
    <property type="molecule type" value="Genomic_DNA"/>
</dbReference>
<dbReference type="InterPro" id="IPR023787">
    <property type="entry name" value="T3SS_YcgR"/>
</dbReference>
<keyword evidence="2 4" id="KW-0547">Nucleotide-binding</keyword>
<dbReference type="InterPro" id="IPR009926">
    <property type="entry name" value="T3SS_YcgR_PilZN"/>
</dbReference>
<evidence type="ECO:0000256" key="4">
    <source>
        <dbReference type="HAMAP-Rule" id="MF_01457"/>
    </source>
</evidence>
<dbReference type="InterPro" id="IPR009875">
    <property type="entry name" value="PilZ_domain"/>
</dbReference>
<keyword evidence="3 4" id="KW-0975">Bacterial flagellum</keyword>
<dbReference type="AlphaFoldDB" id="A0A6S6XWN6"/>
<keyword evidence="8" id="KW-1185">Reference proteome</keyword>
<name>A0A6S6XWN6_9PROT</name>
<comment type="subcellular location">
    <subcellularLocation>
        <location evidence="4">Bacterial flagellum basal body</location>
    </subcellularLocation>
</comment>
<organism evidence="7 8">
    <name type="scientific">Denitratisoma oestradiolicum</name>
    <dbReference type="NCBI Taxonomy" id="311182"/>
    <lineage>
        <taxon>Bacteria</taxon>
        <taxon>Pseudomonadati</taxon>
        <taxon>Pseudomonadota</taxon>
        <taxon>Betaproteobacteria</taxon>
        <taxon>Nitrosomonadales</taxon>
        <taxon>Sterolibacteriaceae</taxon>
        <taxon>Denitratisoma</taxon>
    </lineage>
</organism>
<dbReference type="Proteomes" id="UP000515733">
    <property type="component" value="Chromosome"/>
</dbReference>
<feature type="domain" description="Type III secretion system flagellar brake protein YcgR PilZN" evidence="6">
    <location>
        <begin position="12"/>
        <end position="116"/>
    </location>
</feature>
<dbReference type="KEGG" id="doe:DENOEST_1488"/>
<dbReference type="Gene3D" id="2.30.110.10">
    <property type="entry name" value="Electron Transport, Fmn-binding Protein, Chain A"/>
    <property type="match status" value="1"/>
</dbReference>
<feature type="domain" description="PilZ" evidence="5">
    <location>
        <begin position="120"/>
        <end position="232"/>
    </location>
</feature>
<comment type="function">
    <text evidence="4">Acts as a flagellar brake, regulating swimming and swarming in a bis-(3'-5') cyclic diguanylic acid (c-di-GMP)-dependent manner. Binds 1 c-di-GMP dimer per subunit. Increasing levels of c-di-GMP lead to decreased motility.</text>
</comment>
<evidence type="ECO:0000313" key="8">
    <source>
        <dbReference type="Proteomes" id="UP000515733"/>
    </source>
</evidence>
<comment type="subunit">
    <text evidence="4">Monomer. Interacts with the flagellar basal bodies.</text>
</comment>
<keyword evidence="1 4" id="KW-0973">c-di-GMP</keyword>
<dbReference type="GO" id="GO:0035438">
    <property type="term" value="F:cyclic-di-GMP binding"/>
    <property type="evidence" value="ECO:0007669"/>
    <property type="project" value="UniProtKB-UniRule"/>
</dbReference>
<evidence type="ECO:0000313" key="7">
    <source>
        <dbReference type="EMBL" id="CAB1368653.1"/>
    </source>
</evidence>
<dbReference type="HAMAP" id="MF_01457">
    <property type="entry name" value="YcgR"/>
    <property type="match status" value="1"/>
</dbReference>
<dbReference type="RefSeq" id="WP_145769748.1">
    <property type="nucleotide sequence ID" value="NZ_LR778301.1"/>
</dbReference>
<dbReference type="GO" id="GO:0071945">
    <property type="term" value="P:regulation of bacterial-type flagellum-dependent cell motility by regulation of motor speed"/>
    <property type="evidence" value="ECO:0007669"/>
    <property type="project" value="UniProtKB-UniRule"/>
</dbReference>
<protein>
    <recommendedName>
        <fullName evidence="4">Flagellar brake protein YcgR</fullName>
    </recommendedName>
    <alternativeName>
        <fullName evidence="4">Cyclic di-GMP binding protein YcgR</fullName>
    </alternativeName>
</protein>
<keyword evidence="7" id="KW-0969">Cilium</keyword>
<keyword evidence="7" id="KW-0966">Cell projection</keyword>
<comment type="similarity">
    <text evidence="4">Belongs to the YcgR family.</text>
</comment>
<evidence type="ECO:0000256" key="1">
    <source>
        <dbReference type="ARBA" id="ARBA00022636"/>
    </source>
</evidence>
<gene>
    <name evidence="4 7" type="primary">ycgR</name>
    <name evidence="7" type="ORF">DENOEST_1488</name>
</gene>
<reference evidence="7 8" key="1">
    <citation type="submission" date="2020-03" db="EMBL/GenBank/DDBJ databases">
        <authorList>
            <consortium name="Genoscope - CEA"/>
            <person name="William W."/>
        </authorList>
    </citation>
    <scope>NUCLEOTIDE SEQUENCE [LARGE SCALE GENOMIC DNA]</scope>
    <source>
        <strain evidence="8">DSM 16959</strain>
    </source>
</reference>
<dbReference type="Gene3D" id="2.40.10.220">
    <property type="entry name" value="predicted glycosyltransferase like domains"/>
    <property type="match status" value="1"/>
</dbReference>
<evidence type="ECO:0000256" key="2">
    <source>
        <dbReference type="ARBA" id="ARBA00022741"/>
    </source>
</evidence>
<dbReference type="Pfam" id="PF07238">
    <property type="entry name" value="PilZ"/>
    <property type="match status" value="1"/>
</dbReference>